<reference evidence="2" key="1">
    <citation type="submission" date="2016-09" db="EMBL/GenBank/DDBJ databases">
        <authorList>
            <person name="Capua I."/>
            <person name="De Benedictis P."/>
            <person name="Joannis T."/>
            <person name="Lombin L.H."/>
            <person name="Cattoli G."/>
        </authorList>
    </citation>
    <scope>NUCLEOTIDE SEQUENCE</scope>
    <source>
        <strain evidence="2">Hu/USA/2016/GIV.3/WI7002</strain>
    </source>
</reference>
<feature type="region of interest" description="Disordered" evidence="1">
    <location>
        <begin position="123"/>
        <end position="168"/>
    </location>
</feature>
<dbReference type="Pfam" id="PF03035">
    <property type="entry name" value="RNA_capsid"/>
    <property type="match status" value="1"/>
</dbReference>
<organism evidence="2">
    <name type="scientific">Norovirus Hu/USA/2016/GIV.3/WI7002</name>
    <dbReference type="NCBI Taxonomy" id="1914547"/>
    <lineage>
        <taxon>Viruses</taxon>
        <taxon>Riboviria</taxon>
        <taxon>Orthornavirae</taxon>
        <taxon>Pisuviricota</taxon>
        <taxon>Pisoniviricetes</taxon>
        <taxon>Picornavirales</taxon>
        <taxon>Caliciviridae</taxon>
        <taxon>Norovirus</taxon>
        <taxon>Norovirus norwalkense</taxon>
        <taxon>Norwalk virus</taxon>
    </lineage>
</organism>
<dbReference type="Proteomes" id="UP000322926">
    <property type="component" value="Segment"/>
</dbReference>
<accession>A0A1I9WIL9</accession>
<dbReference type="InterPro" id="IPR004278">
    <property type="entry name" value="VP2"/>
</dbReference>
<feature type="compositionally biased region" description="Low complexity" evidence="1">
    <location>
        <begin position="130"/>
        <end position="168"/>
    </location>
</feature>
<protein>
    <recommendedName>
        <fullName evidence="3">VP2</fullName>
    </recommendedName>
</protein>
<evidence type="ECO:0000313" key="2">
    <source>
        <dbReference type="EMBL" id="APA31974.1"/>
    </source>
</evidence>
<dbReference type="EMBL" id="KX907728">
    <property type="protein sequence ID" value="APA31974.1"/>
    <property type="molecule type" value="Genomic_RNA"/>
</dbReference>
<evidence type="ECO:0008006" key="3">
    <source>
        <dbReference type="Google" id="ProtNLM"/>
    </source>
</evidence>
<name>A0A1I9WIL9_NORV</name>
<proteinExistence type="predicted"/>
<sequence length="237" mass="25229">MAANIFAGIAGDILGSTVSGLVNAGANAINQGVEFGFNQALQENSFRHDRDMLERQVAATRQLQSDLIAVREQALRRGGFSDADAARGAVGGPMTKLVDWNGTRLAAPGAMHTTAYSGRFISAPQRTPHTYGTSKTQQTSTGTPLQSDTSSVVSQPTTSTSLSRTRTQSWVSEQQRLQPFHPNALQLTWGSVPSSSGSSVRSASTVSGTVLDSWTPAFNLKHQPLFARFHPRGASNV</sequence>
<evidence type="ECO:0000256" key="1">
    <source>
        <dbReference type="SAM" id="MobiDB-lite"/>
    </source>
</evidence>